<gene>
    <name evidence="2" type="ORF">Cvel_13496</name>
</gene>
<reference evidence="2" key="1">
    <citation type="submission" date="2014-11" db="EMBL/GenBank/DDBJ databases">
        <authorList>
            <person name="Otto D Thomas"/>
            <person name="Naeem Raeece"/>
        </authorList>
    </citation>
    <scope>NUCLEOTIDE SEQUENCE</scope>
</reference>
<organism evidence="2">
    <name type="scientific">Chromera velia CCMP2878</name>
    <dbReference type="NCBI Taxonomy" id="1169474"/>
    <lineage>
        <taxon>Eukaryota</taxon>
        <taxon>Sar</taxon>
        <taxon>Alveolata</taxon>
        <taxon>Colpodellida</taxon>
        <taxon>Chromeraceae</taxon>
        <taxon>Chromera</taxon>
    </lineage>
</organism>
<dbReference type="PhylomeDB" id="A0A0G4IE44"/>
<evidence type="ECO:0008006" key="3">
    <source>
        <dbReference type="Google" id="ProtNLM"/>
    </source>
</evidence>
<feature type="compositionally biased region" description="Acidic residues" evidence="1">
    <location>
        <begin position="327"/>
        <end position="339"/>
    </location>
</feature>
<proteinExistence type="predicted"/>
<feature type="compositionally biased region" description="Low complexity" evidence="1">
    <location>
        <begin position="306"/>
        <end position="318"/>
    </location>
</feature>
<sequence>MPSQSLPPVLPVRWDCPPGFSLRGHGTVQYCEKTEHAQMKTACPRGFVLDHKKCVALFTAPARCKDGGLPGPDGLCIVWESERADVGCDKHAGFKYYKRDNQCVKEQVVPARVHCPYGFSLNEKKERCESVTVYALKDEKKEHGVHHRKCEGKKDRKRNECVETKIVVPIYTCPPDLLQRGSECYLEIRRPPEITCSTHAWKNGFEKAVDGTPYCYKFWKVKPKYCLPKWDFVKRDGVCVQTETRHTELVCPEGFLLDKHSFAKGICTKVSVLAPTGCPEFYSLSAKGTECIYSPTTASQPPGISTQMPPAQTTTTPLPAAPPTLPQDEEGGEEEEEEGRDPAPATPSDSLSSSTESDPPVVVCPPGFSFSAEVQACTPHVPLSTRTSHDPSPRGPTNDVTVLPADGAEPTASDASGRTEVEDSPSIREESGGEMGVEREREVVAEEGGQGVGNVQEAAAYEAIDLEGEEEKGNATVALTTDKKMEIEDRDISRHSDKHRMGTSNTTDYGNPLPATSSIDDEDLPEGKTDASGEDQKVVPGAVREVPTILDEEFERFRVDPPLSNSSSPTAIT</sequence>
<feature type="compositionally biased region" description="Basic and acidic residues" evidence="1">
    <location>
        <begin position="417"/>
        <end position="444"/>
    </location>
</feature>
<dbReference type="AlphaFoldDB" id="A0A0G4IE44"/>
<accession>A0A0G4IE44</accession>
<name>A0A0G4IE44_9ALVE</name>
<feature type="compositionally biased region" description="Basic and acidic residues" evidence="1">
    <location>
        <begin position="525"/>
        <end position="537"/>
    </location>
</feature>
<feature type="compositionally biased region" description="Low complexity" evidence="1">
    <location>
        <begin position="342"/>
        <end position="360"/>
    </location>
</feature>
<feature type="region of interest" description="Disordered" evidence="1">
    <location>
        <begin position="381"/>
        <end position="573"/>
    </location>
</feature>
<dbReference type="EMBL" id="CDMZ01005870">
    <property type="protein sequence ID" value="CEM55378.1"/>
    <property type="molecule type" value="Genomic_DNA"/>
</dbReference>
<evidence type="ECO:0000256" key="1">
    <source>
        <dbReference type="SAM" id="MobiDB-lite"/>
    </source>
</evidence>
<feature type="region of interest" description="Disordered" evidence="1">
    <location>
        <begin position="298"/>
        <end position="366"/>
    </location>
</feature>
<dbReference type="InterPro" id="IPR009030">
    <property type="entry name" value="Growth_fac_rcpt_cys_sf"/>
</dbReference>
<feature type="compositionally biased region" description="Polar residues" evidence="1">
    <location>
        <begin position="502"/>
        <end position="518"/>
    </location>
</feature>
<dbReference type="SUPFAM" id="SSF57184">
    <property type="entry name" value="Growth factor receptor domain"/>
    <property type="match status" value="1"/>
</dbReference>
<feature type="compositionally biased region" description="Polar residues" evidence="1">
    <location>
        <begin position="563"/>
        <end position="573"/>
    </location>
</feature>
<protein>
    <recommendedName>
        <fullName evidence="3">Oocyst wall protein</fullName>
    </recommendedName>
</protein>
<feature type="compositionally biased region" description="Basic and acidic residues" evidence="1">
    <location>
        <begin position="481"/>
        <end position="495"/>
    </location>
</feature>
<evidence type="ECO:0000313" key="2">
    <source>
        <dbReference type="EMBL" id="CEM55378.1"/>
    </source>
</evidence>
<dbReference type="VEuPathDB" id="CryptoDB:Cvel_13496"/>